<evidence type="ECO:0000256" key="3">
    <source>
        <dbReference type="ARBA" id="ARBA00022525"/>
    </source>
</evidence>
<name>B2KIU3_PETMA</name>
<keyword evidence="5" id="KW-0027">Amidation</keyword>
<evidence type="ECO:0000313" key="8">
    <source>
        <dbReference type="EMBL" id="ABE66462.1"/>
    </source>
</evidence>
<comment type="subcellular location">
    <subcellularLocation>
        <location evidence="1">Secreted</location>
    </subcellularLocation>
</comment>
<dbReference type="EMBL" id="DQ457017">
    <property type="protein sequence ID" value="ABE66462.1"/>
    <property type="molecule type" value="mRNA"/>
</dbReference>
<evidence type="ECO:0000256" key="7">
    <source>
        <dbReference type="SAM" id="SignalP"/>
    </source>
</evidence>
<comment type="similarity">
    <text evidence="2">Belongs to the GnRH family.</text>
</comment>
<organism evidence="8">
    <name type="scientific">Petromyzon marinus</name>
    <name type="common">Sea lamprey</name>
    <dbReference type="NCBI Taxonomy" id="7757"/>
    <lineage>
        <taxon>Eukaryota</taxon>
        <taxon>Metazoa</taxon>
        <taxon>Chordata</taxon>
        <taxon>Craniata</taxon>
        <taxon>Vertebrata</taxon>
        <taxon>Cyclostomata</taxon>
        <taxon>Hyperoartia</taxon>
        <taxon>Petromyzontiformes</taxon>
        <taxon>Petromyzontidae</taxon>
        <taxon>Petromyzon</taxon>
    </lineage>
</organism>
<dbReference type="AlphaFoldDB" id="B2KIU3"/>
<dbReference type="HOGENOM" id="CLU_2048976_0_0_1"/>
<dbReference type="Ensembl" id="ENSPMAT00000011357.1">
    <property type="protein sequence ID" value="ENSPMAP00000011311.1"/>
    <property type="gene ID" value="ENSPMAG00000010330.1"/>
</dbReference>
<keyword evidence="7" id="KW-0732">Signal</keyword>
<feature type="non-terminal residue" evidence="8">
    <location>
        <position position="120"/>
    </location>
</feature>
<evidence type="ECO:0000313" key="9">
    <source>
        <dbReference type="Ensembl" id="ENSPMAP00000011311.1"/>
    </source>
</evidence>
<dbReference type="GO" id="GO:0005179">
    <property type="term" value="F:hormone activity"/>
    <property type="evidence" value="ECO:0007669"/>
    <property type="project" value="UniProtKB-KW"/>
</dbReference>
<accession>B2KIU3</accession>
<dbReference type="InterPro" id="IPR002012">
    <property type="entry name" value="GnRH"/>
</dbReference>
<dbReference type="GO" id="GO:0005576">
    <property type="term" value="C:extracellular region"/>
    <property type="evidence" value="ECO:0007669"/>
    <property type="project" value="UniProtKB-SubCell"/>
</dbReference>
<feature type="compositionally biased region" description="Polar residues" evidence="6">
    <location>
        <begin position="62"/>
        <end position="75"/>
    </location>
</feature>
<protein>
    <submittedName>
        <fullName evidence="8">Gonadotropin releasing hormone II</fullName>
    </submittedName>
</protein>
<proteinExistence type="evidence at transcript level"/>
<reference evidence="8" key="1">
    <citation type="submission" date="2006-03" db="EMBL/GenBank/DDBJ databases">
        <title>A novel form of gonadotropin-releasing hormone (GnRH) lamprey II from the sea lamprey, Petromyzon marinus.</title>
        <authorList>
            <person name="Kavanaugh S.I."/>
            <person name="Dahlstrom J.M."/>
            <person name="Sower S.A."/>
        </authorList>
    </citation>
    <scope>NUCLEOTIDE SEQUENCE</scope>
</reference>
<feature type="signal peptide" evidence="7">
    <location>
        <begin position="1"/>
        <end position="38"/>
    </location>
</feature>
<feature type="region of interest" description="Disordered" evidence="6">
    <location>
        <begin position="51"/>
        <end position="75"/>
    </location>
</feature>
<evidence type="ECO:0000256" key="5">
    <source>
        <dbReference type="ARBA" id="ARBA00022815"/>
    </source>
</evidence>
<keyword evidence="3" id="KW-0964">Secreted</keyword>
<feature type="chain" id="PRO_5014567540" evidence="7">
    <location>
        <begin position="39"/>
        <end position="120"/>
    </location>
</feature>
<evidence type="ECO:0000256" key="1">
    <source>
        <dbReference type="ARBA" id="ARBA00004613"/>
    </source>
</evidence>
<sequence length="120" mass="12820">MNERIDCCLSLALWRMGRASLSLVLILWLLTAPPASLGQHWSHGWFPGGKRGVQEPPRASYENVSPSDGSPFTPVSSGLQVADWHVVCSRSPNGFSGCAMCCSPGCPTFLSQVLEASLGT</sequence>
<keyword evidence="4" id="KW-0372">Hormone</keyword>
<evidence type="ECO:0000256" key="2">
    <source>
        <dbReference type="ARBA" id="ARBA00010968"/>
    </source>
</evidence>
<evidence type="ECO:0000256" key="4">
    <source>
        <dbReference type="ARBA" id="ARBA00022702"/>
    </source>
</evidence>
<dbReference type="PROSITE" id="PS00473">
    <property type="entry name" value="GNRH"/>
    <property type="match status" value="1"/>
</dbReference>
<evidence type="ECO:0000256" key="6">
    <source>
        <dbReference type="SAM" id="MobiDB-lite"/>
    </source>
</evidence>
<reference evidence="9" key="2">
    <citation type="submission" date="2025-05" db="UniProtKB">
        <authorList>
            <consortium name="Ensembl"/>
        </authorList>
    </citation>
    <scope>IDENTIFICATION</scope>
</reference>